<name>A0ACC1HZM5_9FUNG</name>
<reference evidence="1" key="1">
    <citation type="submission" date="2022-06" db="EMBL/GenBank/DDBJ databases">
        <title>Phylogenomic reconstructions and comparative analyses of Kickxellomycotina fungi.</title>
        <authorList>
            <person name="Reynolds N.K."/>
            <person name="Stajich J.E."/>
            <person name="Barry K."/>
            <person name="Grigoriev I.V."/>
            <person name="Crous P."/>
            <person name="Smith M.E."/>
        </authorList>
    </citation>
    <scope>NUCLEOTIDE SEQUENCE</scope>
    <source>
        <strain evidence="1">RSA 2271</strain>
    </source>
</reference>
<dbReference type="Proteomes" id="UP001145114">
    <property type="component" value="Unassembled WGS sequence"/>
</dbReference>
<organism evidence="1 2">
    <name type="scientific">Spiromyces aspiralis</name>
    <dbReference type="NCBI Taxonomy" id="68401"/>
    <lineage>
        <taxon>Eukaryota</taxon>
        <taxon>Fungi</taxon>
        <taxon>Fungi incertae sedis</taxon>
        <taxon>Zoopagomycota</taxon>
        <taxon>Kickxellomycotina</taxon>
        <taxon>Kickxellomycetes</taxon>
        <taxon>Kickxellales</taxon>
        <taxon>Kickxellaceae</taxon>
        <taxon>Spiromyces</taxon>
    </lineage>
</organism>
<gene>
    <name evidence="1" type="primary">MRT4</name>
    <name evidence="1" type="ORF">EV182_002214</name>
</gene>
<dbReference type="EMBL" id="JAMZIH010000430">
    <property type="protein sequence ID" value="KAJ1679359.1"/>
    <property type="molecule type" value="Genomic_DNA"/>
</dbReference>
<comment type="caution">
    <text evidence="1">The sequence shown here is derived from an EMBL/GenBank/DDBJ whole genome shotgun (WGS) entry which is preliminary data.</text>
</comment>
<evidence type="ECO:0000313" key="1">
    <source>
        <dbReference type="EMBL" id="KAJ1679359.1"/>
    </source>
</evidence>
<protein>
    <submittedName>
        <fullName evidence="1">mRNA turnover and ribosome assembly protein</fullName>
    </submittedName>
</protein>
<proteinExistence type="predicted"/>
<sequence>MPRSRRVKLVSLTKTTGKGLEGKKELIQEIQDSVENYGYIWVFSVENSRNAYLKQVRNKMKTSRFFFGKNKVMAKALGNDPETEIRDNIHKVSAVRTKDSTRGEVGLLFTNTGPEEIKRSVYSPQFLITPTHDRALPAVPHRGRLCQPVLTMPMYNLLPPLHGAGSFFEDYNETDYARAGNPATQDVVISAGEVTRGYDNELFPNNMEPELRRLGMPTLLKKGKIVIDSDYQICRTGQILTSEQAQLLKLFWVPMAEFRVRLLCYWHNGEFHELEASEDHDNSNDNEGMNIE</sequence>
<evidence type="ECO:0000313" key="2">
    <source>
        <dbReference type="Proteomes" id="UP001145114"/>
    </source>
</evidence>
<keyword evidence="2" id="KW-1185">Reference proteome</keyword>
<accession>A0ACC1HZM5</accession>